<dbReference type="Pfam" id="PF00069">
    <property type="entry name" value="Pkinase"/>
    <property type="match status" value="1"/>
</dbReference>
<dbReference type="SUPFAM" id="SSF56112">
    <property type="entry name" value="Protein kinase-like (PK-like)"/>
    <property type="match status" value="1"/>
</dbReference>
<dbReference type="STRING" id="983966.A0A1E4S8L7"/>
<comment type="subcellular location">
    <subcellularLocation>
        <location evidence="1">Bud neck</location>
    </subcellularLocation>
</comment>
<keyword evidence="6" id="KW-0808">Transferase</keyword>
<dbReference type="InterPro" id="IPR011009">
    <property type="entry name" value="Kinase-like_dom_sf"/>
</dbReference>
<dbReference type="InterPro" id="IPR017441">
    <property type="entry name" value="Protein_kinase_ATP_BS"/>
</dbReference>
<feature type="region of interest" description="Disordered" evidence="13">
    <location>
        <begin position="627"/>
        <end position="663"/>
    </location>
</feature>
<evidence type="ECO:0000256" key="1">
    <source>
        <dbReference type="ARBA" id="ARBA00004266"/>
    </source>
</evidence>
<organism evidence="15 16">
    <name type="scientific">Cyberlindnera jadinii (strain ATCC 18201 / CBS 1600 / BCRC 20928 / JCM 3617 / NBRC 0987 / NRRL Y-1542)</name>
    <name type="common">Torula yeast</name>
    <name type="synonym">Candida utilis</name>
    <dbReference type="NCBI Taxonomy" id="983966"/>
    <lineage>
        <taxon>Eukaryota</taxon>
        <taxon>Fungi</taxon>
        <taxon>Dikarya</taxon>
        <taxon>Ascomycota</taxon>
        <taxon>Saccharomycotina</taxon>
        <taxon>Saccharomycetes</taxon>
        <taxon>Phaffomycetales</taxon>
        <taxon>Phaffomycetaceae</taxon>
        <taxon>Cyberlindnera</taxon>
    </lineage>
</organism>
<evidence type="ECO:0000256" key="4">
    <source>
        <dbReference type="ARBA" id="ARBA00022527"/>
    </source>
</evidence>
<evidence type="ECO:0000256" key="10">
    <source>
        <dbReference type="ARBA" id="ARBA00047899"/>
    </source>
</evidence>
<protein>
    <recommendedName>
        <fullName evidence="3">non-specific serine/threonine protein kinase</fullName>
        <ecNumber evidence="3">2.7.11.1</ecNumber>
    </recommendedName>
</protein>
<evidence type="ECO:0000256" key="2">
    <source>
        <dbReference type="ARBA" id="ARBA00010791"/>
    </source>
</evidence>
<comment type="catalytic activity">
    <reaction evidence="10">
        <text>L-threonyl-[protein] + ATP = O-phospho-L-threonyl-[protein] + ADP + H(+)</text>
        <dbReference type="Rhea" id="RHEA:46608"/>
        <dbReference type="Rhea" id="RHEA-COMP:11060"/>
        <dbReference type="Rhea" id="RHEA-COMP:11605"/>
        <dbReference type="ChEBI" id="CHEBI:15378"/>
        <dbReference type="ChEBI" id="CHEBI:30013"/>
        <dbReference type="ChEBI" id="CHEBI:30616"/>
        <dbReference type="ChEBI" id="CHEBI:61977"/>
        <dbReference type="ChEBI" id="CHEBI:456216"/>
        <dbReference type="EC" id="2.7.11.1"/>
    </reaction>
</comment>
<sequence length="1189" mass="132338">MASKINNHPSVDNFAHSAARAALSQNNNVQNVPVVPRKNASTPKVTEQTANEIDRIVVSVENATKRLSQISTNTNSSKRKSKNHVGPWRLGRTLGKGSTGRVRLAKHSETGQLAAVKIVPKSKFQKDGKADKAICSPYGIEREIIIMKLISHPNIMALYDVWENKGELYLVLEYVEGGELFDYLIKKGKLPEREAVHYFRQIISGVSYCHQFNICHRDLKPENLLLDKNNNIKIADFGMAALEMNQQLLETSCGSPHYASPEIVTGKSYHGSPSDIWSCGIILFALLTGHLPFDDENIRNLLLKVRAGRFVMPNYLTPEAKDLIWKMLKVNPAERIKINDIFKHTLLKKYETSALLKTKKKNQEKVDSYYNDVSNMVLKKSDIDQDILKSLSVLFHGATEQSLIPKLISRRSNPERMFYYLLLNYKQQHQTKEKSEMSHKNSKKKKIGAGDGTLKKSKSMSKTTITNEDGSQIVKTEQVEMPPIPVAPVIKSIKNASGQIQISASNSYRRGISFNTNNNGNRSAHVSRSSSRRSFASNNNNAILKKHKSILPPLPDLDVDWLSFGDDGMPKGEFAELYEEIFNFNGIKKEPKSRDDDRFITSSPLPSKIEMTLKQEEDKENMPLGIARQRPKMSSSSPKVAALSPRRTRPLPTESHPPSIAAPVAPVAKLPPMTDVDYSSQRRAVTEPTPELKPTTLDPSYKKSGATDMNPNAVLQRLGVSLQRDHKTRSKIYYSKSSTSINLAAILQGNQNDLPPLPNADIVTSTVPATTNAAAAAESSAAGSTLVSQAPDYRISSSNYGSIRSGCSDDDGTISVATKELTKELTFDFEVPTMTEVATAVPMSAASNVTVGSKLTPREDSMFVDVAASEQNLLKLSTSTHSTIKHRRKVSTDPKHIYAAMVDFRGSLYNNPSDLRDDDVPVPQLGEFERPKFSTVDDFNETKSSIMDNSIFADNTDDDLESGGAKRVTMIFDDFQDENDNDSAGSRTDDSPVKSSMAPFAQTGQESPTRYKPVEESPLKKLRDDSFVESINSVIVPPKKLTPQRPAPSAPLKREDTMKKSNWFTKFFSSLMSSESDQKKKKKKQNTKLFETEVPVARMRKSIEVLLELKRKEGTLRNIKATSDTISATVPAAYTLGSPLKFEIKFSSSSRIELTKIKGPKKVFKNLVSAMDFVVETELQRYKEENRKV</sequence>
<evidence type="ECO:0000256" key="7">
    <source>
        <dbReference type="ARBA" id="ARBA00022741"/>
    </source>
</evidence>
<dbReference type="FunFam" id="3.30.200.20:FF:000003">
    <property type="entry name" value="Non-specific serine/threonine protein kinase"/>
    <property type="match status" value="1"/>
</dbReference>
<name>A0A1E4S8L7_CYBJN</name>
<dbReference type="OMA" id="CHQFNIC"/>
<feature type="compositionally biased region" description="Low complexity" evidence="13">
    <location>
        <begin position="25"/>
        <end position="36"/>
    </location>
</feature>
<reference evidence="15 16" key="1">
    <citation type="journal article" date="2016" name="Proc. Natl. Acad. Sci. U.S.A.">
        <title>Comparative genomics of biotechnologically important yeasts.</title>
        <authorList>
            <person name="Riley R."/>
            <person name="Haridas S."/>
            <person name="Wolfe K.H."/>
            <person name="Lopes M.R."/>
            <person name="Hittinger C.T."/>
            <person name="Goeker M."/>
            <person name="Salamov A.A."/>
            <person name="Wisecaver J.H."/>
            <person name="Long T.M."/>
            <person name="Calvey C.H."/>
            <person name="Aerts A.L."/>
            <person name="Barry K.W."/>
            <person name="Choi C."/>
            <person name="Clum A."/>
            <person name="Coughlan A.Y."/>
            <person name="Deshpande S."/>
            <person name="Douglass A.P."/>
            <person name="Hanson S.J."/>
            <person name="Klenk H.-P."/>
            <person name="LaButti K.M."/>
            <person name="Lapidus A."/>
            <person name="Lindquist E.A."/>
            <person name="Lipzen A.M."/>
            <person name="Meier-Kolthoff J.P."/>
            <person name="Ohm R.A."/>
            <person name="Otillar R.P."/>
            <person name="Pangilinan J.L."/>
            <person name="Peng Y."/>
            <person name="Rokas A."/>
            <person name="Rosa C.A."/>
            <person name="Scheuner C."/>
            <person name="Sibirny A.A."/>
            <person name="Slot J.C."/>
            <person name="Stielow J.B."/>
            <person name="Sun H."/>
            <person name="Kurtzman C.P."/>
            <person name="Blackwell M."/>
            <person name="Grigoriev I.V."/>
            <person name="Jeffries T.W."/>
        </authorList>
    </citation>
    <scope>NUCLEOTIDE SEQUENCE [LARGE SCALE GENOMIC DNA]</scope>
    <source>
        <strain evidence="16">ATCC 18201 / CBS 1600 / BCRC 20928 / JCM 3617 / NBRC 0987 / NRRL Y-1542</strain>
    </source>
</reference>
<dbReference type="GO" id="GO:0044879">
    <property type="term" value="P:mitotic morphogenesis checkpoint signaling"/>
    <property type="evidence" value="ECO:0007669"/>
    <property type="project" value="UniProtKB-ARBA"/>
</dbReference>
<dbReference type="EC" id="2.7.11.1" evidence="3"/>
<evidence type="ECO:0000256" key="3">
    <source>
        <dbReference type="ARBA" id="ARBA00012513"/>
    </source>
</evidence>
<evidence type="ECO:0000256" key="11">
    <source>
        <dbReference type="ARBA" id="ARBA00048679"/>
    </source>
</evidence>
<dbReference type="Pfam" id="PF16797">
    <property type="entry name" value="Fungal_KA1"/>
    <property type="match status" value="1"/>
</dbReference>
<dbReference type="PANTHER" id="PTHR24346:SF110">
    <property type="entry name" value="NON-SPECIFIC SERINE_THREONINE PROTEIN KINASE"/>
    <property type="match status" value="1"/>
</dbReference>
<dbReference type="GO" id="GO:0000399">
    <property type="term" value="C:cellular bud neck septin structure"/>
    <property type="evidence" value="ECO:0007669"/>
    <property type="project" value="UniProtKB-ARBA"/>
</dbReference>
<dbReference type="GeneID" id="30988344"/>
<feature type="region of interest" description="Disordered" evidence="13">
    <location>
        <begin position="678"/>
        <end position="709"/>
    </location>
</feature>
<dbReference type="PROSITE" id="PS00107">
    <property type="entry name" value="PROTEIN_KINASE_ATP"/>
    <property type="match status" value="1"/>
</dbReference>
<dbReference type="RefSeq" id="XP_020072895.1">
    <property type="nucleotide sequence ID" value="XM_020213948.1"/>
</dbReference>
<feature type="region of interest" description="Disordered" evidence="13">
    <location>
        <begin position="430"/>
        <end position="466"/>
    </location>
</feature>
<feature type="region of interest" description="Disordered" evidence="13">
    <location>
        <begin position="24"/>
        <end position="47"/>
    </location>
</feature>
<keyword evidence="9 12" id="KW-0067">ATP-binding</keyword>
<proteinExistence type="inferred from homology"/>
<comment type="catalytic activity">
    <reaction evidence="11">
        <text>L-seryl-[protein] + ATP = O-phospho-L-seryl-[protein] + ADP + H(+)</text>
        <dbReference type="Rhea" id="RHEA:17989"/>
        <dbReference type="Rhea" id="RHEA-COMP:9863"/>
        <dbReference type="Rhea" id="RHEA-COMP:11604"/>
        <dbReference type="ChEBI" id="CHEBI:15378"/>
        <dbReference type="ChEBI" id="CHEBI:29999"/>
        <dbReference type="ChEBI" id="CHEBI:30616"/>
        <dbReference type="ChEBI" id="CHEBI:83421"/>
        <dbReference type="ChEBI" id="CHEBI:456216"/>
        <dbReference type="EC" id="2.7.11.1"/>
    </reaction>
</comment>
<feature type="region of interest" description="Disordered" evidence="13">
    <location>
        <begin position="974"/>
        <end position="1018"/>
    </location>
</feature>
<comment type="similarity">
    <text evidence="2">Belongs to the protein kinase superfamily. CAMK Ser/Thr protein kinase family. NIM1 subfamily.</text>
</comment>
<feature type="compositionally biased region" description="Low complexity" evidence="13">
    <location>
        <begin position="686"/>
        <end position="699"/>
    </location>
</feature>
<feature type="compositionally biased region" description="Basic and acidic residues" evidence="13">
    <location>
        <begin position="430"/>
        <end position="439"/>
    </location>
</feature>
<dbReference type="EMBL" id="KV453925">
    <property type="protein sequence ID" value="ODV75856.1"/>
    <property type="molecule type" value="Genomic_DNA"/>
</dbReference>
<dbReference type="CDD" id="cd14081">
    <property type="entry name" value="STKc_BRSK1_2"/>
    <property type="match status" value="1"/>
</dbReference>
<evidence type="ECO:0000256" key="5">
    <source>
        <dbReference type="ARBA" id="ARBA00022553"/>
    </source>
</evidence>
<dbReference type="GO" id="GO:0005940">
    <property type="term" value="C:septin ring"/>
    <property type="evidence" value="ECO:0007669"/>
    <property type="project" value="UniProtKB-ARBA"/>
</dbReference>
<dbReference type="AlphaFoldDB" id="A0A1E4S8L7"/>
<dbReference type="InterPro" id="IPR000719">
    <property type="entry name" value="Prot_kinase_dom"/>
</dbReference>
<evidence type="ECO:0000256" key="6">
    <source>
        <dbReference type="ARBA" id="ARBA00022679"/>
    </source>
</evidence>
<dbReference type="GO" id="GO:0004674">
    <property type="term" value="F:protein serine/threonine kinase activity"/>
    <property type="evidence" value="ECO:0007669"/>
    <property type="project" value="UniProtKB-KW"/>
</dbReference>
<keyword evidence="16" id="KW-1185">Reference proteome</keyword>
<dbReference type="OrthoDB" id="504170at2759"/>
<feature type="region of interest" description="Disordered" evidence="13">
    <location>
        <begin position="68"/>
        <end position="100"/>
    </location>
</feature>
<evidence type="ECO:0000256" key="13">
    <source>
        <dbReference type="SAM" id="MobiDB-lite"/>
    </source>
</evidence>
<evidence type="ECO:0000259" key="14">
    <source>
        <dbReference type="PROSITE" id="PS50011"/>
    </source>
</evidence>
<dbReference type="InterPro" id="IPR031850">
    <property type="entry name" value="Fungal_KA1_dom"/>
</dbReference>
<evidence type="ECO:0000256" key="12">
    <source>
        <dbReference type="PROSITE-ProRule" id="PRU10141"/>
    </source>
</evidence>
<feature type="binding site" evidence="12">
    <location>
        <position position="117"/>
    </location>
    <ligand>
        <name>ATP</name>
        <dbReference type="ChEBI" id="CHEBI:30616"/>
    </ligand>
</feature>
<dbReference type="InterPro" id="IPR008271">
    <property type="entry name" value="Ser/Thr_kinase_AS"/>
</dbReference>
<evidence type="ECO:0000256" key="9">
    <source>
        <dbReference type="ARBA" id="ARBA00022840"/>
    </source>
</evidence>
<keyword evidence="8 15" id="KW-0418">Kinase</keyword>
<dbReference type="PROSITE" id="PS00108">
    <property type="entry name" value="PROTEIN_KINASE_ST"/>
    <property type="match status" value="1"/>
</dbReference>
<dbReference type="GO" id="GO:0032161">
    <property type="term" value="C:cleavage apparatus septin structure"/>
    <property type="evidence" value="ECO:0007669"/>
    <property type="project" value="UniProtKB-ARBA"/>
</dbReference>
<accession>A0A1E4S8L7</accession>
<dbReference type="PROSITE" id="PS50011">
    <property type="entry name" value="PROTEIN_KINASE_DOM"/>
    <property type="match status" value="1"/>
</dbReference>
<evidence type="ECO:0000313" key="15">
    <source>
        <dbReference type="EMBL" id="ODV75856.1"/>
    </source>
</evidence>
<dbReference type="SMART" id="SM00220">
    <property type="entry name" value="S_TKc"/>
    <property type="match status" value="1"/>
</dbReference>
<dbReference type="PANTHER" id="PTHR24346">
    <property type="entry name" value="MAP/MICROTUBULE AFFINITY-REGULATING KINASE"/>
    <property type="match status" value="1"/>
</dbReference>
<keyword evidence="5" id="KW-0597">Phosphoprotein</keyword>
<keyword evidence="7 12" id="KW-0547">Nucleotide-binding</keyword>
<feature type="domain" description="Protein kinase" evidence="14">
    <location>
        <begin position="88"/>
        <end position="347"/>
    </location>
</feature>
<dbReference type="FunFam" id="1.10.510.10:FF:000394">
    <property type="entry name" value="Serine/threonine-protein kinase HSL1"/>
    <property type="match status" value="1"/>
</dbReference>
<evidence type="ECO:0000256" key="8">
    <source>
        <dbReference type="ARBA" id="ARBA00022777"/>
    </source>
</evidence>
<dbReference type="Proteomes" id="UP000094389">
    <property type="component" value="Unassembled WGS sequence"/>
</dbReference>
<evidence type="ECO:0000313" key="16">
    <source>
        <dbReference type="Proteomes" id="UP000094389"/>
    </source>
</evidence>
<dbReference type="Gene3D" id="1.10.510.10">
    <property type="entry name" value="Transferase(Phosphotransferase) domain 1"/>
    <property type="match status" value="1"/>
</dbReference>
<gene>
    <name evidence="15" type="ORF">CYBJADRAFT_165245</name>
</gene>
<dbReference type="GO" id="GO:0005524">
    <property type="term" value="F:ATP binding"/>
    <property type="evidence" value="ECO:0007669"/>
    <property type="project" value="UniProtKB-UniRule"/>
</dbReference>
<keyword evidence="4" id="KW-0723">Serine/threonine-protein kinase</keyword>